<dbReference type="CDD" id="cd15482">
    <property type="entry name" value="Sialidase_non-viral"/>
    <property type="match status" value="1"/>
</dbReference>
<gene>
    <name evidence="7" type="ORF">ESB04_01120</name>
</gene>
<evidence type="ECO:0000256" key="3">
    <source>
        <dbReference type="ARBA" id="ARBA00023237"/>
    </source>
</evidence>
<evidence type="ECO:0000256" key="1">
    <source>
        <dbReference type="ARBA" id="ARBA00004442"/>
    </source>
</evidence>
<dbReference type="RefSeq" id="WP_129025381.1">
    <property type="nucleotide sequence ID" value="NZ_SDHY01000001.1"/>
</dbReference>
<dbReference type="PRINTS" id="PR01021">
    <property type="entry name" value="OMPADOMAIN"/>
</dbReference>
<dbReference type="CDD" id="cd07185">
    <property type="entry name" value="OmpA_C-like"/>
    <property type="match status" value="1"/>
</dbReference>
<dbReference type="Pfam" id="PF07676">
    <property type="entry name" value="PD40"/>
    <property type="match status" value="2"/>
</dbReference>
<evidence type="ECO:0000256" key="5">
    <source>
        <dbReference type="SAM" id="SignalP"/>
    </source>
</evidence>
<organism evidence="7 8">
    <name type="scientific">Aquirufa rosea</name>
    <dbReference type="NCBI Taxonomy" id="2509241"/>
    <lineage>
        <taxon>Bacteria</taxon>
        <taxon>Pseudomonadati</taxon>
        <taxon>Bacteroidota</taxon>
        <taxon>Cytophagia</taxon>
        <taxon>Cytophagales</taxon>
        <taxon>Flectobacillaceae</taxon>
        <taxon>Aquirufa</taxon>
    </lineage>
</organism>
<dbReference type="PROSITE" id="PS51123">
    <property type="entry name" value="OMPA_2"/>
    <property type="match status" value="1"/>
</dbReference>
<comment type="caution">
    <text evidence="7">The sequence shown here is derived from an EMBL/GenBank/DDBJ whole genome shotgun (WGS) entry which is preliminary data.</text>
</comment>
<keyword evidence="7" id="KW-0969">Cilium</keyword>
<comment type="subcellular location">
    <subcellularLocation>
        <location evidence="1">Cell outer membrane</location>
    </subcellularLocation>
</comment>
<evidence type="ECO:0000256" key="2">
    <source>
        <dbReference type="ARBA" id="ARBA00023136"/>
    </source>
</evidence>
<dbReference type="InterPro" id="IPR036737">
    <property type="entry name" value="OmpA-like_sf"/>
</dbReference>
<dbReference type="InterPro" id="IPR050330">
    <property type="entry name" value="Bact_OuterMem_StrucFunc"/>
</dbReference>
<dbReference type="Proteomes" id="UP000289455">
    <property type="component" value="Unassembled WGS sequence"/>
</dbReference>
<dbReference type="PANTHER" id="PTHR30329">
    <property type="entry name" value="STATOR ELEMENT OF FLAGELLAR MOTOR COMPLEX"/>
    <property type="match status" value="1"/>
</dbReference>
<feature type="domain" description="OmpA-like" evidence="6">
    <location>
        <begin position="559"/>
        <end position="675"/>
    </location>
</feature>
<sequence>MKLKIRFLLGILFSLLVFSSHAQRVRWASKVISVSSEYSDPLLGLEYRALHILGKPSKYPTFNNSPSAWQSLTPDNPAGEYIIVGFDSVSVIRQVAIFENFGAGSIVRVDGLDENNKLILLKEFSPGYATRSAQVTSFNLPNLTVPLRAIKISMNSERVKGYSQIDAVGISDSDVPIVESLRLNKDANAYSFKENLGKEINSPYNEICPVISPDGKKLYFTRWKHPSNMGKNKNQDIWVSNWQSDTKTWSKAELFPEPINNDENNAVCGISPNGKTMLLNNVYRNDGQMEKGVSMSFLLRTGDWSFPKALRILNFKNKSEFSEYSLAPNGKILVMTTEMKDSYGGKDIYVSFWKNDDTWTEPKNIGQVVNTGESESTPFIAPDGVTMYFSSSGHVGYGNNDIFLTRRLDDTWLNWSEPENLGPIVNTAQWDGYFSVAAQGDYAYFSSVENSLGAEDIYRIKIPEKAKPLTLIQVAGQIINQDTQEALAGKILVKSVSGTDSLLVDYDPYLGDYSFMWPAKKAFTMQVVKDGYICRVEKMDYTYERSYKVIQKNLFIIPIQLNKQYQIPNINFDQSKAELSSSSYEELDKIVTILKDNTSFKLLLEGHTDNQGDWNENMKLSLERVENVKAYIVSKGISPNRIRVKGWGGTKPLASNMSEERRKLNRRVEFTLQGD</sequence>
<keyword evidence="8" id="KW-1185">Reference proteome</keyword>
<dbReference type="PANTHER" id="PTHR30329:SF21">
    <property type="entry name" value="LIPOPROTEIN YIAD-RELATED"/>
    <property type="match status" value="1"/>
</dbReference>
<evidence type="ECO:0000256" key="4">
    <source>
        <dbReference type="PROSITE-ProRule" id="PRU00473"/>
    </source>
</evidence>
<accession>A0A4Q1C284</accession>
<evidence type="ECO:0000313" key="8">
    <source>
        <dbReference type="Proteomes" id="UP000289455"/>
    </source>
</evidence>
<dbReference type="InterPro" id="IPR006664">
    <property type="entry name" value="OMP_bac"/>
</dbReference>
<feature type="chain" id="PRO_5020350227" evidence="5">
    <location>
        <begin position="23"/>
        <end position="675"/>
    </location>
</feature>
<keyword evidence="7" id="KW-0966">Cell projection</keyword>
<dbReference type="Pfam" id="PF00691">
    <property type="entry name" value="OmpA"/>
    <property type="match status" value="1"/>
</dbReference>
<protein>
    <submittedName>
        <fullName evidence="7">Flagellar motor protein MotB</fullName>
    </submittedName>
</protein>
<dbReference type="AlphaFoldDB" id="A0A4Q1C284"/>
<dbReference type="OrthoDB" id="1490539at2"/>
<evidence type="ECO:0000259" key="6">
    <source>
        <dbReference type="PROSITE" id="PS51123"/>
    </source>
</evidence>
<dbReference type="Gene3D" id="3.30.1330.60">
    <property type="entry name" value="OmpA-like domain"/>
    <property type="match status" value="1"/>
</dbReference>
<dbReference type="SUPFAM" id="SSF82171">
    <property type="entry name" value="DPP6 N-terminal domain-like"/>
    <property type="match status" value="1"/>
</dbReference>
<keyword evidence="3" id="KW-0998">Cell outer membrane</keyword>
<dbReference type="SUPFAM" id="SSF103088">
    <property type="entry name" value="OmpA-like"/>
    <property type="match status" value="1"/>
</dbReference>
<keyword evidence="5" id="KW-0732">Signal</keyword>
<dbReference type="EMBL" id="SDHY01000001">
    <property type="protein sequence ID" value="RXK52278.1"/>
    <property type="molecule type" value="Genomic_DNA"/>
</dbReference>
<proteinExistence type="predicted"/>
<feature type="signal peptide" evidence="5">
    <location>
        <begin position="1"/>
        <end position="22"/>
    </location>
</feature>
<evidence type="ECO:0000313" key="7">
    <source>
        <dbReference type="EMBL" id="RXK52278.1"/>
    </source>
</evidence>
<dbReference type="InterPro" id="IPR006665">
    <property type="entry name" value="OmpA-like"/>
</dbReference>
<dbReference type="GO" id="GO:0009279">
    <property type="term" value="C:cell outer membrane"/>
    <property type="evidence" value="ECO:0007669"/>
    <property type="project" value="UniProtKB-SubCell"/>
</dbReference>
<keyword evidence="7" id="KW-0282">Flagellum</keyword>
<reference evidence="7 8" key="1">
    <citation type="submission" date="2019-01" db="EMBL/GenBank/DDBJ databases">
        <title>Cytophagaceae bacterium strain CAR-16.</title>
        <authorList>
            <person name="Chen W.-M."/>
        </authorList>
    </citation>
    <scope>NUCLEOTIDE SEQUENCE [LARGE SCALE GENOMIC DNA]</scope>
    <source>
        <strain evidence="7 8">CAR-16</strain>
    </source>
</reference>
<keyword evidence="2 4" id="KW-0472">Membrane</keyword>
<name>A0A4Q1C284_9BACT</name>
<dbReference type="InterPro" id="IPR011659">
    <property type="entry name" value="WD40"/>
</dbReference>